<evidence type="ECO:0000313" key="5">
    <source>
        <dbReference type="Proteomes" id="UP000572528"/>
    </source>
</evidence>
<dbReference type="EMBL" id="JACBXV010000079">
    <property type="protein sequence ID" value="NYS69246.1"/>
    <property type="molecule type" value="Genomic_DNA"/>
</dbReference>
<dbReference type="InterPro" id="IPR018197">
    <property type="entry name" value="Glycerate_kinase_RE-like"/>
</dbReference>
<comment type="similarity">
    <text evidence="1">Belongs to the glycerate kinase type-1 family.</text>
</comment>
<dbReference type="GO" id="GO:0008887">
    <property type="term" value="F:glycerate kinase activity"/>
    <property type="evidence" value="ECO:0007669"/>
    <property type="project" value="InterPro"/>
</dbReference>
<comment type="caution">
    <text evidence="4">The sequence shown here is derived from an EMBL/GenBank/DDBJ whole genome shotgun (WGS) entry which is preliminary data.</text>
</comment>
<reference evidence="4 5" key="1">
    <citation type="submission" date="2020-07" db="EMBL/GenBank/DDBJ databases">
        <title>MOT database genomes.</title>
        <authorList>
            <person name="Joseph S."/>
            <person name="Aduse-Opoku J."/>
            <person name="Hashim A."/>
            <person name="Wade W."/>
            <person name="Curtis M."/>
        </authorList>
    </citation>
    <scope>NUCLEOTIDE SEQUENCE [LARGE SCALE GENOMIC DNA]</scope>
    <source>
        <strain evidence="4 5">WMus004</strain>
    </source>
</reference>
<keyword evidence="2" id="KW-0808">Transferase</keyword>
<dbReference type="GO" id="GO:0031388">
    <property type="term" value="P:organic acid phosphorylation"/>
    <property type="evidence" value="ECO:0007669"/>
    <property type="project" value="InterPro"/>
</dbReference>
<dbReference type="PANTHER" id="PTHR21599">
    <property type="entry name" value="GLYCERATE KINASE"/>
    <property type="match status" value="1"/>
</dbReference>
<dbReference type="PANTHER" id="PTHR21599:SF0">
    <property type="entry name" value="GLYCERATE KINASE"/>
    <property type="match status" value="1"/>
</dbReference>
<evidence type="ECO:0000256" key="1">
    <source>
        <dbReference type="ARBA" id="ARBA00006284"/>
    </source>
</evidence>
<dbReference type="SUPFAM" id="SSF110738">
    <property type="entry name" value="Glycerate kinase I"/>
    <property type="match status" value="1"/>
</dbReference>
<gene>
    <name evidence="4" type="ORF">HZZ05_06890</name>
</gene>
<dbReference type="InterPro" id="IPR018193">
    <property type="entry name" value="Glyc_kinase_flavodox-like_fold"/>
</dbReference>
<sequence length="406" mass="40398">MRVLLAPGQMRPEPAGVPLDAPGRGLDAARVAGALARGWARARPQDDVVELPLADGAPGSAHCLPAARILTREALQGHSPTGQIREVDLVRLSSAADPGVGGTTWYLDAARLTALPADPQQAAREAREGTTAGLGQVVAQALERPGPGEALVVGLSRSAVNDGGLGLMTSLGAGPGGLEAARARMRECSMGLALADPVSLGGVAGAGAGLEHLAGLSPQEAQDLDRVACARGARALSLAREAQGSERPLLPVVGGAQTRLSVTSWGTGAGGGAALALRALGAWARPGAVVISGLIGLEGAMADRDAVVTACGEAYDVVADSLAAVVGGAAASRALPAILVAGRSAVPRGELAAAGISAAYDVEQMAGPAGGQPGAHRDASWDAGTAQEIEARVEAIGARLARTWSR</sequence>
<evidence type="ECO:0000313" key="4">
    <source>
        <dbReference type="EMBL" id="NYS69246.1"/>
    </source>
</evidence>
<organism evidence="4 5">
    <name type="scientific">Actinomyces bowdenii</name>
    <dbReference type="NCBI Taxonomy" id="131109"/>
    <lineage>
        <taxon>Bacteria</taxon>
        <taxon>Bacillati</taxon>
        <taxon>Actinomycetota</taxon>
        <taxon>Actinomycetes</taxon>
        <taxon>Actinomycetales</taxon>
        <taxon>Actinomycetaceae</taxon>
        <taxon>Actinomyces</taxon>
    </lineage>
</organism>
<dbReference type="Proteomes" id="UP000572528">
    <property type="component" value="Unassembled WGS sequence"/>
</dbReference>
<dbReference type="InterPro" id="IPR004381">
    <property type="entry name" value="Glycerate_kinase"/>
</dbReference>
<evidence type="ECO:0000256" key="2">
    <source>
        <dbReference type="ARBA" id="ARBA00022679"/>
    </source>
</evidence>
<dbReference type="Gene3D" id="3.90.1510.10">
    <property type="entry name" value="Glycerate kinase, domain 2"/>
    <property type="match status" value="2"/>
</dbReference>
<dbReference type="RefSeq" id="WP_179900538.1">
    <property type="nucleotide sequence ID" value="NZ_JACBXV010000079.1"/>
</dbReference>
<dbReference type="Gene3D" id="3.40.50.10350">
    <property type="entry name" value="Glycerate kinase, domain 1"/>
    <property type="match status" value="2"/>
</dbReference>
<proteinExistence type="inferred from homology"/>
<dbReference type="AlphaFoldDB" id="A0A853ENA4"/>
<dbReference type="Pfam" id="PF02595">
    <property type="entry name" value="Gly_kinase"/>
    <property type="match status" value="2"/>
</dbReference>
<evidence type="ECO:0000256" key="3">
    <source>
        <dbReference type="ARBA" id="ARBA00022777"/>
    </source>
</evidence>
<dbReference type="InterPro" id="IPR036129">
    <property type="entry name" value="Glycerate_kinase_sf"/>
</dbReference>
<keyword evidence="3 4" id="KW-0418">Kinase</keyword>
<name>A0A853ENA4_9ACTO</name>
<accession>A0A853ENA4</accession>
<protein>
    <submittedName>
        <fullName evidence="4">Glycerate kinase</fullName>
    </submittedName>
</protein>